<dbReference type="InterPro" id="IPR046346">
    <property type="entry name" value="Aminoacid_DH-like_N_sf"/>
</dbReference>
<keyword evidence="2 5" id="KW-0560">Oxidoreductase</keyword>
<evidence type="ECO:0000313" key="10">
    <source>
        <dbReference type="Proteomes" id="UP001353858"/>
    </source>
</evidence>
<dbReference type="Pfam" id="PF02812">
    <property type="entry name" value="ELFV_dehydrog_N"/>
    <property type="match status" value="1"/>
</dbReference>
<dbReference type="InterPro" id="IPR006096">
    <property type="entry name" value="Glu/Leu/Phe/Val/Trp_DH_C"/>
</dbReference>
<evidence type="ECO:0000256" key="7">
    <source>
        <dbReference type="RuleBase" id="RU004417"/>
    </source>
</evidence>
<keyword evidence="10" id="KW-1185">Reference proteome</keyword>
<gene>
    <name evidence="9" type="ORF">RN001_004362</name>
</gene>
<dbReference type="Pfam" id="PF00208">
    <property type="entry name" value="ELFV_dehydrog"/>
    <property type="match status" value="1"/>
</dbReference>
<comment type="catalytic activity">
    <reaction evidence="4">
        <text>L-glutamate + NADP(+) + H2O = 2-oxoglutarate + NH4(+) + NADPH + H(+)</text>
        <dbReference type="Rhea" id="RHEA:11612"/>
        <dbReference type="ChEBI" id="CHEBI:15377"/>
        <dbReference type="ChEBI" id="CHEBI:15378"/>
        <dbReference type="ChEBI" id="CHEBI:16810"/>
        <dbReference type="ChEBI" id="CHEBI:28938"/>
        <dbReference type="ChEBI" id="CHEBI:29985"/>
        <dbReference type="ChEBI" id="CHEBI:57783"/>
        <dbReference type="ChEBI" id="CHEBI:58349"/>
        <dbReference type="EC" id="1.4.1.3"/>
    </reaction>
</comment>
<dbReference type="Gene3D" id="3.40.50.10860">
    <property type="entry name" value="Leucine Dehydrogenase, chain A, domain 1"/>
    <property type="match status" value="1"/>
</dbReference>
<protein>
    <recommendedName>
        <fullName evidence="5">Glutamate dehydrogenase</fullName>
    </recommendedName>
</protein>
<evidence type="ECO:0000259" key="8">
    <source>
        <dbReference type="SMART" id="SM00839"/>
    </source>
</evidence>
<proteinExistence type="inferred from homology"/>
<dbReference type="PIRSF" id="PIRSF000185">
    <property type="entry name" value="Glu_DH"/>
    <property type="match status" value="1"/>
</dbReference>
<dbReference type="PANTHER" id="PTHR11606">
    <property type="entry name" value="GLUTAMATE DEHYDROGENASE"/>
    <property type="match status" value="1"/>
</dbReference>
<dbReference type="PANTHER" id="PTHR11606:SF13">
    <property type="entry name" value="GLUTAMATE DEHYDROGENASE 1, MITOCHONDRIAL"/>
    <property type="match status" value="1"/>
</dbReference>
<comment type="caution">
    <text evidence="9">The sequence shown here is derived from an EMBL/GenBank/DDBJ whole genome shotgun (WGS) entry which is preliminary data.</text>
</comment>
<dbReference type="PRINTS" id="PR00082">
    <property type="entry name" value="GLFDHDRGNASE"/>
</dbReference>
<organism evidence="9 10">
    <name type="scientific">Aquatica leii</name>
    <dbReference type="NCBI Taxonomy" id="1421715"/>
    <lineage>
        <taxon>Eukaryota</taxon>
        <taxon>Metazoa</taxon>
        <taxon>Ecdysozoa</taxon>
        <taxon>Arthropoda</taxon>
        <taxon>Hexapoda</taxon>
        <taxon>Insecta</taxon>
        <taxon>Pterygota</taxon>
        <taxon>Neoptera</taxon>
        <taxon>Endopterygota</taxon>
        <taxon>Coleoptera</taxon>
        <taxon>Polyphaga</taxon>
        <taxon>Elateriformia</taxon>
        <taxon>Elateroidea</taxon>
        <taxon>Lampyridae</taxon>
        <taxon>Luciolinae</taxon>
        <taxon>Aquatica</taxon>
    </lineage>
</organism>
<dbReference type="InterPro" id="IPR006095">
    <property type="entry name" value="Glu/Leu/Phe/Val/Trp_DH"/>
</dbReference>
<evidence type="ECO:0000313" key="9">
    <source>
        <dbReference type="EMBL" id="KAK4881043.1"/>
    </source>
</evidence>
<evidence type="ECO:0000256" key="5">
    <source>
        <dbReference type="PIRNR" id="PIRNR000185"/>
    </source>
</evidence>
<comment type="catalytic activity">
    <reaction evidence="3">
        <text>L-glutamate + NAD(+) + H2O = 2-oxoglutarate + NH4(+) + NADH + H(+)</text>
        <dbReference type="Rhea" id="RHEA:15133"/>
        <dbReference type="ChEBI" id="CHEBI:15377"/>
        <dbReference type="ChEBI" id="CHEBI:15378"/>
        <dbReference type="ChEBI" id="CHEBI:16810"/>
        <dbReference type="ChEBI" id="CHEBI:28938"/>
        <dbReference type="ChEBI" id="CHEBI:29985"/>
        <dbReference type="ChEBI" id="CHEBI:57540"/>
        <dbReference type="ChEBI" id="CHEBI:57945"/>
        <dbReference type="EC" id="1.4.1.3"/>
    </reaction>
</comment>
<dbReference type="EMBL" id="JARPUR010000002">
    <property type="protein sequence ID" value="KAK4881043.1"/>
    <property type="molecule type" value="Genomic_DNA"/>
</dbReference>
<name>A0AAN7QJI0_9COLE</name>
<dbReference type="GO" id="GO:0006538">
    <property type="term" value="P:L-glutamate catabolic process"/>
    <property type="evidence" value="ECO:0007669"/>
    <property type="project" value="TreeGrafter"/>
</dbReference>
<feature type="domain" description="Glutamate/phenylalanine/leucine/valine/L-tryptophan dehydrogenase C-terminal" evidence="8">
    <location>
        <begin position="257"/>
        <end position="512"/>
    </location>
</feature>
<evidence type="ECO:0000256" key="1">
    <source>
        <dbReference type="ARBA" id="ARBA00006382"/>
    </source>
</evidence>
<dbReference type="Gene3D" id="3.40.50.720">
    <property type="entry name" value="NAD(P)-binding Rossmann-like Domain"/>
    <property type="match status" value="1"/>
</dbReference>
<evidence type="ECO:0000256" key="3">
    <source>
        <dbReference type="ARBA" id="ARBA00047867"/>
    </source>
</evidence>
<dbReference type="GO" id="GO:0005739">
    <property type="term" value="C:mitochondrion"/>
    <property type="evidence" value="ECO:0007669"/>
    <property type="project" value="TreeGrafter"/>
</dbReference>
<sequence length="514" mass="58312">MKLLVNFLQTLLKPQKRQLMSFKYEYDMPEEYRNSFYLANATLDNSTNWFIHNALGVIYNDLIYEFLKTKKYNSTEAQKEISNVMSLLDVCNSCIEVQVPIKRHNGDVEVFTGYRAEHGRYVKDKPFLGGLRLCPDVEKSDVEALALLSSFKYACFGIDMLGAHSGIAVNPKNLNHNELRQLVSKYTKQLIDRNFCGTVNVFEPDLSCGKNEMEWMISTHSKILEKFGGVKNRETAIAHGIMCGLDKFLHKPDFVKFIGLEEGWKNKTFLLQGLGTVGASTAKYLSAMGVKCLGIIEQDCHIYDLEGIDVLKAINYKNTYGTLNGFLEKTKITPGTDSLVKPCDILVLAAMQRTLPYYIADKIQARIVIEAANGAIPPSVHKILLLHKKLVLPDVLINAGSSIVSYLEYLKNLDTLSISGTDTVYQDLIKRGKVSVQKPIQEAKFFTPTLRWHHLASSVDDFQFREVVESMMLQTIEELTKTIILYKLKLDIRCAAYIKALNKLFWITYKNNFS</sequence>
<dbReference type="SUPFAM" id="SSF53223">
    <property type="entry name" value="Aminoacid dehydrogenase-like, N-terminal domain"/>
    <property type="match status" value="1"/>
</dbReference>
<dbReference type="InterPro" id="IPR006097">
    <property type="entry name" value="Glu/Leu/Phe/Val/Trp_DH_dimer"/>
</dbReference>
<dbReference type="AlphaFoldDB" id="A0AAN7QJI0"/>
<accession>A0AAN7QJI0</accession>
<evidence type="ECO:0000256" key="2">
    <source>
        <dbReference type="ARBA" id="ARBA00023002"/>
    </source>
</evidence>
<reference evidence="10" key="1">
    <citation type="submission" date="2023-01" db="EMBL/GenBank/DDBJ databases">
        <title>Key to firefly adult light organ development and bioluminescence: homeobox transcription factors regulate luciferase expression and transportation to peroxisome.</title>
        <authorList>
            <person name="Fu X."/>
        </authorList>
    </citation>
    <scope>NUCLEOTIDE SEQUENCE [LARGE SCALE GENOMIC DNA]</scope>
</reference>
<dbReference type="InterPro" id="IPR014362">
    <property type="entry name" value="Glu_DH"/>
</dbReference>
<dbReference type="InterPro" id="IPR036291">
    <property type="entry name" value="NAD(P)-bd_dom_sf"/>
</dbReference>
<dbReference type="SMART" id="SM00839">
    <property type="entry name" value="ELFV_dehydrog"/>
    <property type="match status" value="1"/>
</dbReference>
<feature type="site" description="Important for catalysis" evidence="6">
    <location>
        <position position="205"/>
    </location>
</feature>
<evidence type="ECO:0000256" key="6">
    <source>
        <dbReference type="PIRSR" id="PIRSR000185-3"/>
    </source>
</evidence>
<evidence type="ECO:0000256" key="4">
    <source>
        <dbReference type="ARBA" id="ARBA00048577"/>
    </source>
</evidence>
<dbReference type="SUPFAM" id="SSF51735">
    <property type="entry name" value="NAD(P)-binding Rossmann-fold domains"/>
    <property type="match status" value="1"/>
</dbReference>
<dbReference type="GO" id="GO:0004352">
    <property type="term" value="F:glutamate dehydrogenase (NAD+) activity"/>
    <property type="evidence" value="ECO:0007669"/>
    <property type="project" value="TreeGrafter"/>
</dbReference>
<comment type="similarity">
    <text evidence="1 5 7">Belongs to the Glu/Leu/Phe/Val dehydrogenases family.</text>
</comment>
<dbReference type="Proteomes" id="UP001353858">
    <property type="component" value="Unassembled WGS sequence"/>
</dbReference>